<evidence type="ECO:0000313" key="4">
    <source>
        <dbReference type="Proteomes" id="UP001291309"/>
    </source>
</evidence>
<protein>
    <submittedName>
        <fullName evidence="3">Type II CAAX endopeptidase family protein</fullName>
    </submittedName>
</protein>
<keyword evidence="1" id="KW-0812">Transmembrane</keyword>
<keyword evidence="4" id="KW-1185">Reference proteome</keyword>
<feature type="transmembrane region" description="Helical" evidence="1">
    <location>
        <begin position="205"/>
        <end position="223"/>
    </location>
</feature>
<dbReference type="PANTHER" id="PTHR36435">
    <property type="entry name" value="SLR1288 PROTEIN"/>
    <property type="match status" value="1"/>
</dbReference>
<evidence type="ECO:0000259" key="2">
    <source>
        <dbReference type="Pfam" id="PF02517"/>
    </source>
</evidence>
<dbReference type="InterPro" id="IPR003675">
    <property type="entry name" value="Rce1/LyrA-like_dom"/>
</dbReference>
<feature type="domain" description="CAAX prenyl protease 2/Lysostaphin resistance protein A-like" evidence="2">
    <location>
        <begin position="132"/>
        <end position="218"/>
    </location>
</feature>
<dbReference type="InterPro" id="IPR052710">
    <property type="entry name" value="CAAX_protease"/>
</dbReference>
<dbReference type="PANTHER" id="PTHR36435:SF1">
    <property type="entry name" value="CAAX AMINO TERMINAL PROTEASE FAMILY PROTEIN"/>
    <property type="match status" value="1"/>
</dbReference>
<evidence type="ECO:0000313" key="3">
    <source>
        <dbReference type="EMBL" id="MDY7228321.1"/>
    </source>
</evidence>
<organism evidence="3 4">
    <name type="scientific">Hyalangium rubrum</name>
    <dbReference type="NCBI Taxonomy" id="3103134"/>
    <lineage>
        <taxon>Bacteria</taxon>
        <taxon>Pseudomonadati</taxon>
        <taxon>Myxococcota</taxon>
        <taxon>Myxococcia</taxon>
        <taxon>Myxococcales</taxon>
        <taxon>Cystobacterineae</taxon>
        <taxon>Archangiaceae</taxon>
        <taxon>Hyalangium</taxon>
    </lineage>
</organism>
<dbReference type="EMBL" id="JAXIVS010000005">
    <property type="protein sequence ID" value="MDY7228321.1"/>
    <property type="molecule type" value="Genomic_DNA"/>
</dbReference>
<feature type="transmembrane region" description="Helical" evidence="1">
    <location>
        <begin position="132"/>
        <end position="150"/>
    </location>
</feature>
<evidence type="ECO:0000256" key="1">
    <source>
        <dbReference type="SAM" id="Phobius"/>
    </source>
</evidence>
<feature type="transmembrane region" description="Helical" evidence="1">
    <location>
        <begin position="52"/>
        <end position="70"/>
    </location>
</feature>
<reference evidence="3 4" key="1">
    <citation type="submission" date="2023-12" db="EMBL/GenBank/DDBJ databases">
        <title>the genome sequence of Hyalangium sp. s54d21.</title>
        <authorList>
            <person name="Zhang X."/>
        </authorList>
    </citation>
    <scope>NUCLEOTIDE SEQUENCE [LARGE SCALE GENOMIC DNA]</scope>
    <source>
        <strain evidence="4">s54d21</strain>
    </source>
</reference>
<name>A0ABU5H4B4_9BACT</name>
<dbReference type="Pfam" id="PF02517">
    <property type="entry name" value="Rce1-like"/>
    <property type="match status" value="1"/>
</dbReference>
<feature type="transmembrane region" description="Helical" evidence="1">
    <location>
        <begin position="243"/>
        <end position="261"/>
    </location>
</feature>
<gene>
    <name evidence="3" type="ORF">SYV04_18010</name>
</gene>
<feature type="transmembrane region" description="Helical" evidence="1">
    <location>
        <begin position="91"/>
        <end position="112"/>
    </location>
</feature>
<feature type="transmembrane region" description="Helical" evidence="1">
    <location>
        <begin position="184"/>
        <end position="200"/>
    </location>
</feature>
<proteinExistence type="predicted"/>
<feature type="transmembrane region" description="Helical" evidence="1">
    <location>
        <begin position="12"/>
        <end position="32"/>
    </location>
</feature>
<keyword evidence="1" id="KW-0472">Membrane</keyword>
<dbReference type="RefSeq" id="WP_321547038.1">
    <property type="nucleotide sequence ID" value="NZ_JAXIVS010000005.1"/>
</dbReference>
<sequence length="271" mass="29187">MDRSKIFYPSISQAAGLMLVFIAFAIVVALPFESFAALLPAPLNTNPLIQSALGLVGYGLAVGLTIRRGLRNKSLLDGERPALRFTRVPAGILAMACILTVFMGFILTVLIGLLPTPGWYEQVMDEALRPNVFSFASVVLLAPLLEEVLFRGLILEGLLKNYRPSTAIAVSALLFGVVHLNPWQGIAGALMGIFLGWLYWKTRSLLPCILVHATSNLLCYLVGTSSSNTTSNMAANLLSGPPLIALFFGSAAVFAGGWWWLGKSVRRHVAA</sequence>
<keyword evidence="1" id="KW-1133">Transmembrane helix</keyword>
<dbReference type="Proteomes" id="UP001291309">
    <property type="component" value="Unassembled WGS sequence"/>
</dbReference>
<comment type="caution">
    <text evidence="3">The sequence shown here is derived from an EMBL/GenBank/DDBJ whole genome shotgun (WGS) entry which is preliminary data.</text>
</comment>
<accession>A0ABU5H4B4</accession>
<feature type="transmembrane region" description="Helical" evidence="1">
    <location>
        <begin position="162"/>
        <end position="178"/>
    </location>
</feature>